<organism evidence="2 3">
    <name type="scientific">Anaerorhabdus furcosa</name>
    <dbReference type="NCBI Taxonomy" id="118967"/>
    <lineage>
        <taxon>Bacteria</taxon>
        <taxon>Bacillati</taxon>
        <taxon>Bacillota</taxon>
        <taxon>Erysipelotrichia</taxon>
        <taxon>Erysipelotrichales</taxon>
        <taxon>Erysipelotrichaceae</taxon>
        <taxon>Anaerorhabdus</taxon>
    </lineage>
</organism>
<dbReference type="Proteomes" id="UP000243297">
    <property type="component" value="Unassembled WGS sequence"/>
</dbReference>
<feature type="domain" description="Glycosyltransferase 2-like" evidence="1">
    <location>
        <begin position="6"/>
        <end position="134"/>
    </location>
</feature>
<evidence type="ECO:0000313" key="3">
    <source>
        <dbReference type="Proteomes" id="UP000243297"/>
    </source>
</evidence>
<accession>A0A1T4NYY0</accession>
<sequence length="318" mass="37020">MDKIEILLATFNGDKYLEEQLLSLINQSYSDITITISDDGSTDCTLDIIEKYMKLYPNMIKLLPKNNNHSSCKNFLYLLENSVEKYCMFSDQDDVWDKNKVMKSYHKMKEYEANKQGNPILIFTDLTVVDKNLNVISNSFMKFQGLCSKNVSFNKLLLKNVVTGCTIMMNNYLKEKVIKSKNHWDKVIIHDWWVALIASKFGEIGFIDESTILYRQHETNAIGAKKRKTTLSNILSSVICFDLKKEMKYYRDLLDSIKNQAGLFCNIYEDDLNQSDNQLLVKFSQLDNSNIIAKINFLIRNHFYTNYFLESVVIIILL</sequence>
<dbReference type="STRING" id="118967.SAMN02745191_1798"/>
<dbReference type="OrthoDB" id="9802649at2"/>
<protein>
    <submittedName>
        <fullName evidence="2">Glycosyl transferase family 2</fullName>
    </submittedName>
</protein>
<dbReference type="PANTHER" id="PTHR22916">
    <property type="entry name" value="GLYCOSYLTRANSFERASE"/>
    <property type="match status" value="1"/>
</dbReference>
<dbReference type="GO" id="GO:0016758">
    <property type="term" value="F:hexosyltransferase activity"/>
    <property type="evidence" value="ECO:0007669"/>
    <property type="project" value="UniProtKB-ARBA"/>
</dbReference>
<keyword evidence="2" id="KW-0808">Transferase</keyword>
<dbReference type="Pfam" id="PF00535">
    <property type="entry name" value="Glycos_transf_2"/>
    <property type="match status" value="1"/>
</dbReference>
<dbReference type="SUPFAM" id="SSF53448">
    <property type="entry name" value="Nucleotide-diphospho-sugar transferases"/>
    <property type="match status" value="1"/>
</dbReference>
<dbReference type="EMBL" id="FUWY01000005">
    <property type="protein sequence ID" value="SJZ84421.1"/>
    <property type="molecule type" value="Genomic_DNA"/>
</dbReference>
<dbReference type="RefSeq" id="WP_078712204.1">
    <property type="nucleotide sequence ID" value="NZ_FUWY01000005.1"/>
</dbReference>
<dbReference type="InterPro" id="IPR001173">
    <property type="entry name" value="Glyco_trans_2-like"/>
</dbReference>
<reference evidence="3" key="1">
    <citation type="submission" date="2017-02" db="EMBL/GenBank/DDBJ databases">
        <authorList>
            <person name="Varghese N."/>
            <person name="Submissions S."/>
        </authorList>
    </citation>
    <scope>NUCLEOTIDE SEQUENCE [LARGE SCALE GENOMIC DNA]</scope>
    <source>
        <strain evidence="3">ATCC 25662</strain>
    </source>
</reference>
<evidence type="ECO:0000259" key="1">
    <source>
        <dbReference type="Pfam" id="PF00535"/>
    </source>
</evidence>
<proteinExistence type="predicted"/>
<keyword evidence="3" id="KW-1185">Reference proteome</keyword>
<dbReference type="PANTHER" id="PTHR22916:SF3">
    <property type="entry name" value="UDP-GLCNAC:BETAGAL BETA-1,3-N-ACETYLGLUCOSAMINYLTRANSFERASE-LIKE PROTEIN 1"/>
    <property type="match status" value="1"/>
</dbReference>
<evidence type="ECO:0000313" key="2">
    <source>
        <dbReference type="EMBL" id="SJZ84421.1"/>
    </source>
</evidence>
<name>A0A1T4NYY0_9FIRM</name>
<dbReference type="CDD" id="cd04196">
    <property type="entry name" value="GT_2_like_d"/>
    <property type="match status" value="1"/>
</dbReference>
<gene>
    <name evidence="2" type="ORF">SAMN02745191_1798</name>
</gene>
<dbReference type="Gene3D" id="3.90.550.10">
    <property type="entry name" value="Spore Coat Polysaccharide Biosynthesis Protein SpsA, Chain A"/>
    <property type="match status" value="1"/>
</dbReference>
<dbReference type="InterPro" id="IPR029044">
    <property type="entry name" value="Nucleotide-diphossugar_trans"/>
</dbReference>
<dbReference type="AlphaFoldDB" id="A0A1T4NYY0"/>